<dbReference type="OrthoDB" id="9799482at2"/>
<evidence type="ECO:0000256" key="1">
    <source>
        <dbReference type="ARBA" id="ARBA00023015"/>
    </source>
</evidence>
<dbReference type="PANTHER" id="PTHR43537:SF5">
    <property type="entry name" value="UXU OPERON TRANSCRIPTIONAL REGULATOR"/>
    <property type="match status" value="1"/>
</dbReference>
<evidence type="ECO:0000256" key="3">
    <source>
        <dbReference type="ARBA" id="ARBA00023163"/>
    </source>
</evidence>
<evidence type="ECO:0000313" key="6">
    <source>
        <dbReference type="Proteomes" id="UP000267585"/>
    </source>
</evidence>
<protein>
    <submittedName>
        <fullName evidence="5">FadR family transcriptional regulator</fullName>
    </submittedName>
</protein>
<dbReference type="SMART" id="SM00345">
    <property type="entry name" value="HTH_GNTR"/>
    <property type="match status" value="1"/>
</dbReference>
<dbReference type="SUPFAM" id="SSF48008">
    <property type="entry name" value="GntR ligand-binding domain-like"/>
    <property type="match status" value="1"/>
</dbReference>
<dbReference type="Gene3D" id="1.10.10.10">
    <property type="entry name" value="Winged helix-like DNA-binding domain superfamily/Winged helix DNA-binding domain"/>
    <property type="match status" value="1"/>
</dbReference>
<dbReference type="InterPro" id="IPR036388">
    <property type="entry name" value="WH-like_DNA-bd_sf"/>
</dbReference>
<keyword evidence="6" id="KW-1185">Reference proteome</keyword>
<dbReference type="InterPro" id="IPR011711">
    <property type="entry name" value="GntR_C"/>
</dbReference>
<name>A0A430K4R6_9FLAO</name>
<sequence length="242" mass="27472">MFTPVGPRKTLTQQVEFELTEAIRAGKYLPGNKIPTESDLCDMFNVSRTAVREAVKKMSAKGIVEVKRGSGVYVSEMSIKNASEILNIFFELSTDEDVILQTINARLIIEPAIAAQAAKYRNDLDVELLRNNMTAMRNCDLNDKKRETELDNDFHRTLLSIANNQVLDLLLSPIFNLMPKFKRIVYAKPTDGNTLKDKEIMLEHHENILQAIIGQNSEKASEAMRDHIIETQTNYSKTIQKK</sequence>
<keyword evidence="1" id="KW-0805">Transcription regulation</keyword>
<dbReference type="AlphaFoldDB" id="A0A430K4R6"/>
<feature type="domain" description="HTH gntR-type" evidence="4">
    <location>
        <begin position="9"/>
        <end position="77"/>
    </location>
</feature>
<dbReference type="Pfam" id="PF07729">
    <property type="entry name" value="FCD"/>
    <property type="match status" value="1"/>
</dbReference>
<keyword evidence="2" id="KW-0238">DNA-binding</keyword>
<dbReference type="Gene3D" id="1.20.120.530">
    <property type="entry name" value="GntR ligand-binding domain-like"/>
    <property type="match status" value="1"/>
</dbReference>
<reference evidence="5 6" key="1">
    <citation type="submission" date="2018-11" db="EMBL/GenBank/DDBJ databases">
        <title>Arenibacter aquaticus sp.nov., a marine bacterium isolated from surface seawater in the South China Sea.</title>
        <authorList>
            <person name="Guo J."/>
            <person name="Sun J."/>
        </authorList>
    </citation>
    <scope>NUCLEOTIDE SEQUENCE [LARGE SCALE GENOMIC DNA]</scope>
    <source>
        <strain evidence="5 6">GUO666</strain>
    </source>
</reference>
<evidence type="ECO:0000313" key="5">
    <source>
        <dbReference type="EMBL" id="RTE54055.1"/>
    </source>
</evidence>
<dbReference type="GO" id="GO:0003677">
    <property type="term" value="F:DNA binding"/>
    <property type="evidence" value="ECO:0007669"/>
    <property type="project" value="UniProtKB-KW"/>
</dbReference>
<dbReference type="GO" id="GO:0003700">
    <property type="term" value="F:DNA-binding transcription factor activity"/>
    <property type="evidence" value="ECO:0007669"/>
    <property type="project" value="InterPro"/>
</dbReference>
<keyword evidence="3" id="KW-0804">Transcription</keyword>
<dbReference type="SMART" id="SM00895">
    <property type="entry name" value="FCD"/>
    <property type="match status" value="1"/>
</dbReference>
<dbReference type="Proteomes" id="UP000267585">
    <property type="component" value="Unassembled WGS sequence"/>
</dbReference>
<dbReference type="EMBL" id="RQPJ01000003">
    <property type="protein sequence ID" value="RTE54055.1"/>
    <property type="molecule type" value="Genomic_DNA"/>
</dbReference>
<accession>A0A430K4R6</accession>
<dbReference type="Pfam" id="PF00392">
    <property type="entry name" value="GntR"/>
    <property type="match status" value="1"/>
</dbReference>
<dbReference type="PROSITE" id="PS50949">
    <property type="entry name" value="HTH_GNTR"/>
    <property type="match status" value="1"/>
</dbReference>
<dbReference type="PANTHER" id="PTHR43537">
    <property type="entry name" value="TRANSCRIPTIONAL REGULATOR, GNTR FAMILY"/>
    <property type="match status" value="1"/>
</dbReference>
<dbReference type="InterPro" id="IPR036390">
    <property type="entry name" value="WH_DNA-bd_sf"/>
</dbReference>
<proteinExistence type="predicted"/>
<organism evidence="5 6">
    <name type="scientific">Arenibacter aquaticus</name>
    <dbReference type="NCBI Taxonomy" id="2489054"/>
    <lineage>
        <taxon>Bacteria</taxon>
        <taxon>Pseudomonadati</taxon>
        <taxon>Bacteroidota</taxon>
        <taxon>Flavobacteriia</taxon>
        <taxon>Flavobacteriales</taxon>
        <taxon>Flavobacteriaceae</taxon>
        <taxon>Arenibacter</taxon>
    </lineage>
</organism>
<dbReference type="InterPro" id="IPR008920">
    <property type="entry name" value="TF_FadR/GntR_C"/>
</dbReference>
<dbReference type="InterPro" id="IPR000524">
    <property type="entry name" value="Tscrpt_reg_HTH_GntR"/>
</dbReference>
<dbReference type="CDD" id="cd07377">
    <property type="entry name" value="WHTH_GntR"/>
    <property type="match status" value="1"/>
</dbReference>
<dbReference type="PRINTS" id="PR00035">
    <property type="entry name" value="HTHGNTR"/>
</dbReference>
<dbReference type="SUPFAM" id="SSF46785">
    <property type="entry name" value="Winged helix' DNA-binding domain"/>
    <property type="match status" value="1"/>
</dbReference>
<comment type="caution">
    <text evidence="5">The sequence shown here is derived from an EMBL/GenBank/DDBJ whole genome shotgun (WGS) entry which is preliminary data.</text>
</comment>
<evidence type="ECO:0000259" key="4">
    <source>
        <dbReference type="PROSITE" id="PS50949"/>
    </source>
</evidence>
<evidence type="ECO:0000256" key="2">
    <source>
        <dbReference type="ARBA" id="ARBA00023125"/>
    </source>
</evidence>
<gene>
    <name evidence="5" type="ORF">EHW67_09010</name>
</gene>
<dbReference type="RefSeq" id="WP_126162043.1">
    <property type="nucleotide sequence ID" value="NZ_RQPJ01000003.1"/>
</dbReference>